<dbReference type="SMART" id="SM00332">
    <property type="entry name" value="PP2Cc"/>
    <property type="match status" value="1"/>
</dbReference>
<dbReference type="Proteomes" id="UP000597444">
    <property type="component" value="Unassembled WGS sequence"/>
</dbReference>
<dbReference type="PROSITE" id="PS51746">
    <property type="entry name" value="PPM_2"/>
    <property type="match status" value="1"/>
</dbReference>
<evidence type="ECO:0000313" key="2">
    <source>
        <dbReference type="EMBL" id="GHO91227.1"/>
    </source>
</evidence>
<dbReference type="Pfam" id="PF13672">
    <property type="entry name" value="PP2C_2"/>
    <property type="match status" value="1"/>
</dbReference>
<evidence type="ECO:0000259" key="1">
    <source>
        <dbReference type="PROSITE" id="PS51746"/>
    </source>
</evidence>
<accession>A0A8J3IGS9</accession>
<comment type="caution">
    <text evidence="2">The sequence shown here is derived from an EMBL/GenBank/DDBJ whole genome shotgun (WGS) entry which is preliminary data.</text>
</comment>
<proteinExistence type="predicted"/>
<sequence length="215" mass="24058">MLENCDVLHLCTILEELIRDADEQVRTIGAQRAGTDDLATTVALAAFSHHPETRNYTMVFAHVGDSRIYLLRNDEPLTRLTNDDGLLAKLIENQIINETDAFRIDQAMTAEQLSDTEISYFRLRGGITQALGGPLPPTIHIDQVSIRPGDRILLCTDGIHDNLTDAEIEEILRKGPRTATARLLVERSIERSHDRTNTVRAKPDDMSAIVLSCRF</sequence>
<protein>
    <recommendedName>
        <fullName evidence="1">PPM-type phosphatase domain-containing protein</fullName>
    </recommendedName>
</protein>
<dbReference type="EMBL" id="BNJK01000001">
    <property type="protein sequence ID" value="GHO91227.1"/>
    <property type="molecule type" value="Genomic_DNA"/>
</dbReference>
<dbReference type="Gene3D" id="3.60.40.10">
    <property type="entry name" value="PPM-type phosphatase domain"/>
    <property type="match status" value="1"/>
</dbReference>
<organism evidence="2 3">
    <name type="scientific">Reticulibacter mediterranei</name>
    <dbReference type="NCBI Taxonomy" id="2778369"/>
    <lineage>
        <taxon>Bacteria</taxon>
        <taxon>Bacillati</taxon>
        <taxon>Chloroflexota</taxon>
        <taxon>Ktedonobacteria</taxon>
        <taxon>Ktedonobacterales</taxon>
        <taxon>Reticulibacteraceae</taxon>
        <taxon>Reticulibacter</taxon>
    </lineage>
</organism>
<dbReference type="CDD" id="cd00143">
    <property type="entry name" value="PP2Cc"/>
    <property type="match status" value="1"/>
</dbReference>
<dbReference type="InterPro" id="IPR036457">
    <property type="entry name" value="PPM-type-like_dom_sf"/>
</dbReference>
<dbReference type="SUPFAM" id="SSF81606">
    <property type="entry name" value="PP2C-like"/>
    <property type="match status" value="1"/>
</dbReference>
<keyword evidence="3" id="KW-1185">Reference proteome</keyword>
<feature type="domain" description="PPM-type phosphatase" evidence="1">
    <location>
        <begin position="1"/>
        <end position="213"/>
    </location>
</feature>
<gene>
    <name evidence="2" type="ORF">KSF_012750</name>
</gene>
<evidence type="ECO:0000313" key="3">
    <source>
        <dbReference type="Proteomes" id="UP000597444"/>
    </source>
</evidence>
<dbReference type="AlphaFoldDB" id="A0A8J3IGS9"/>
<dbReference type="InterPro" id="IPR001932">
    <property type="entry name" value="PPM-type_phosphatase-like_dom"/>
</dbReference>
<name>A0A8J3IGS9_9CHLR</name>
<reference evidence="2" key="1">
    <citation type="submission" date="2020-10" db="EMBL/GenBank/DDBJ databases">
        <title>Taxonomic study of unclassified bacteria belonging to the class Ktedonobacteria.</title>
        <authorList>
            <person name="Yabe S."/>
            <person name="Wang C.M."/>
            <person name="Zheng Y."/>
            <person name="Sakai Y."/>
            <person name="Cavaletti L."/>
            <person name="Monciardini P."/>
            <person name="Donadio S."/>
        </authorList>
    </citation>
    <scope>NUCLEOTIDE SEQUENCE</scope>
    <source>
        <strain evidence="2">ID150040</strain>
    </source>
</reference>